<dbReference type="Proteomes" id="UP000056252">
    <property type="component" value="Chromosome"/>
</dbReference>
<evidence type="ECO:0000256" key="6">
    <source>
        <dbReference type="ARBA" id="ARBA00022679"/>
    </source>
</evidence>
<feature type="active site" evidence="16">
    <location>
        <position position="105"/>
    </location>
</feature>
<dbReference type="PANTHER" id="PTHR11076">
    <property type="entry name" value="DNA REPAIR POLYMERASE UMUC / TRANSFERASE FAMILY MEMBER"/>
    <property type="match status" value="1"/>
</dbReference>
<feature type="binding site" evidence="16">
    <location>
        <position position="104"/>
    </location>
    <ligand>
        <name>Mg(2+)</name>
        <dbReference type="ChEBI" id="CHEBI:18420"/>
    </ligand>
</feature>
<evidence type="ECO:0000256" key="13">
    <source>
        <dbReference type="ARBA" id="ARBA00023125"/>
    </source>
</evidence>
<dbReference type="FunFam" id="3.30.1490.100:FF:000004">
    <property type="entry name" value="DNA polymerase IV"/>
    <property type="match status" value="1"/>
</dbReference>
<protein>
    <recommendedName>
        <fullName evidence="16">DNA polymerase IV</fullName>
        <shortName evidence="16">Pol IV</shortName>
        <ecNumber evidence="16">2.7.7.7</ecNumber>
    </recommendedName>
</protein>
<dbReference type="InterPro" id="IPR001126">
    <property type="entry name" value="UmuC"/>
</dbReference>
<keyword evidence="13 16" id="KW-0238">DNA-binding</keyword>
<accession>A0A0S2KM36</accession>
<dbReference type="NCBIfam" id="NF002677">
    <property type="entry name" value="PRK02406.1"/>
    <property type="match status" value="1"/>
</dbReference>
<dbReference type="InterPro" id="IPR043502">
    <property type="entry name" value="DNA/RNA_pol_sf"/>
</dbReference>
<dbReference type="GO" id="GO:0006261">
    <property type="term" value="P:DNA-templated DNA replication"/>
    <property type="evidence" value="ECO:0007669"/>
    <property type="project" value="UniProtKB-UniRule"/>
</dbReference>
<evidence type="ECO:0000256" key="11">
    <source>
        <dbReference type="ARBA" id="ARBA00022842"/>
    </source>
</evidence>
<feature type="binding site" evidence="16">
    <location>
        <position position="10"/>
    </location>
    <ligand>
        <name>Mg(2+)</name>
        <dbReference type="ChEBI" id="CHEBI:18420"/>
    </ligand>
</feature>
<keyword evidence="12 16" id="KW-0239">DNA-directed DNA polymerase</keyword>
<keyword evidence="9 16" id="KW-0479">Metal-binding</keyword>
<keyword evidence="10 16" id="KW-0227">DNA damage</keyword>
<dbReference type="InterPro" id="IPR017961">
    <property type="entry name" value="DNA_pol_Y-fam_little_finger"/>
</dbReference>
<dbReference type="GO" id="GO:0003684">
    <property type="term" value="F:damaged DNA binding"/>
    <property type="evidence" value="ECO:0007669"/>
    <property type="project" value="InterPro"/>
</dbReference>
<dbReference type="PANTHER" id="PTHR11076:SF33">
    <property type="entry name" value="DNA POLYMERASE KAPPA"/>
    <property type="match status" value="1"/>
</dbReference>
<dbReference type="EC" id="2.7.7.7" evidence="16"/>
<name>A0A0S2KM36_9BACT</name>
<dbReference type="GO" id="GO:0006281">
    <property type="term" value="P:DNA repair"/>
    <property type="evidence" value="ECO:0007669"/>
    <property type="project" value="UniProtKB-UniRule"/>
</dbReference>
<keyword evidence="14 16" id="KW-0234">DNA repair</keyword>
<evidence type="ECO:0000256" key="4">
    <source>
        <dbReference type="ARBA" id="ARBA00022457"/>
    </source>
</evidence>
<dbReference type="SUPFAM" id="SSF100879">
    <property type="entry name" value="Lesion bypass DNA polymerase (Y-family), little finger domain"/>
    <property type="match status" value="1"/>
</dbReference>
<comment type="similarity">
    <text evidence="2 16">Belongs to the DNA polymerase type-Y family.</text>
</comment>
<dbReference type="Gene3D" id="3.40.1170.60">
    <property type="match status" value="1"/>
</dbReference>
<dbReference type="FunFam" id="3.40.1170.60:FF:000001">
    <property type="entry name" value="DNA polymerase IV"/>
    <property type="match status" value="1"/>
</dbReference>
<keyword evidence="19" id="KW-1185">Reference proteome</keyword>
<dbReference type="GO" id="GO:0042276">
    <property type="term" value="P:error-prone translesion synthesis"/>
    <property type="evidence" value="ECO:0007669"/>
    <property type="project" value="TreeGrafter"/>
</dbReference>
<evidence type="ECO:0000256" key="9">
    <source>
        <dbReference type="ARBA" id="ARBA00022723"/>
    </source>
</evidence>
<sequence length="362" mass="41432">MDGRKIIHIDMDAFFASIEQRDHPEWRGRPIAVGFDGPRGVVSTASYEARRFGVHSAMAMSRAKRLCPWLIVARSHFDHYREVSHQIHEIFREYTDLIEPLSIDEAFLDVTYNKSGIERADELALDIKRKIRERTRLTASAGVSYNKFLAKIASDYRKPDGLFVIPEAQSLDFIAQLPIEKFWSVGPKTAERMHRMGIFNGSQLRNVSLNHLKEVFGKAGSIYYDFARGIDLRPVVTEHERKSVSCEQTFLEDIGTRSKILIELYHTVLELVERISKAQFEGKTLTLKVKFFDFNQVTRSKTARKNLLTKDDILPLAKELLNEVNFSGTHPIRLIGLSVSHPADSAPLDRPEWVEGYLPFEA</sequence>
<dbReference type="GO" id="GO:0000287">
    <property type="term" value="F:magnesium ion binding"/>
    <property type="evidence" value="ECO:0007669"/>
    <property type="project" value="UniProtKB-UniRule"/>
</dbReference>
<dbReference type="Gene3D" id="3.30.1490.100">
    <property type="entry name" value="DNA polymerase, Y-family, little finger domain"/>
    <property type="match status" value="1"/>
</dbReference>
<dbReference type="eggNOG" id="COG0389">
    <property type="taxonomic scope" value="Bacteria"/>
</dbReference>
<dbReference type="AlphaFoldDB" id="A0A0S2KM36"/>
<evidence type="ECO:0000256" key="5">
    <source>
        <dbReference type="ARBA" id="ARBA00022490"/>
    </source>
</evidence>
<dbReference type="InterPro" id="IPR050116">
    <property type="entry name" value="DNA_polymerase-Y"/>
</dbReference>
<evidence type="ECO:0000259" key="17">
    <source>
        <dbReference type="PROSITE" id="PS50173"/>
    </source>
</evidence>
<dbReference type="Pfam" id="PF11799">
    <property type="entry name" value="IMS_C"/>
    <property type="match status" value="1"/>
</dbReference>
<dbReference type="Gene3D" id="1.10.150.20">
    <property type="entry name" value="5' to 3' exonuclease, C-terminal subdomain"/>
    <property type="match status" value="1"/>
</dbReference>
<evidence type="ECO:0000313" key="19">
    <source>
        <dbReference type="Proteomes" id="UP000056252"/>
    </source>
</evidence>
<evidence type="ECO:0000256" key="15">
    <source>
        <dbReference type="ARBA" id="ARBA00049244"/>
    </source>
</evidence>
<dbReference type="EMBL" id="CP013195">
    <property type="protein sequence ID" value="ALO49171.1"/>
    <property type="molecule type" value="Genomic_DNA"/>
</dbReference>
<gene>
    <name evidence="16" type="primary">dinB</name>
    <name evidence="18" type="ORF">AS203_08795</name>
</gene>
<dbReference type="HAMAP" id="MF_01113">
    <property type="entry name" value="DNApol_IV"/>
    <property type="match status" value="1"/>
</dbReference>
<dbReference type="GO" id="GO:0005829">
    <property type="term" value="C:cytosol"/>
    <property type="evidence" value="ECO:0007669"/>
    <property type="project" value="TreeGrafter"/>
</dbReference>
<keyword evidence="6 16" id="KW-0808">Transferase</keyword>
<keyword evidence="4 16" id="KW-0515">Mutator protein</keyword>
<dbReference type="InterPro" id="IPR022880">
    <property type="entry name" value="DNApol_IV"/>
</dbReference>
<evidence type="ECO:0000256" key="14">
    <source>
        <dbReference type="ARBA" id="ARBA00023204"/>
    </source>
</evidence>
<feature type="site" description="Substrate discrimination" evidence="16">
    <location>
        <position position="15"/>
    </location>
</feature>
<evidence type="ECO:0000256" key="8">
    <source>
        <dbReference type="ARBA" id="ARBA00022705"/>
    </source>
</evidence>
<evidence type="ECO:0000256" key="2">
    <source>
        <dbReference type="ARBA" id="ARBA00010945"/>
    </source>
</evidence>
<dbReference type="PROSITE" id="PS50173">
    <property type="entry name" value="UMUC"/>
    <property type="match status" value="1"/>
</dbReference>
<comment type="cofactor">
    <cofactor evidence="16">
        <name>Mg(2+)</name>
        <dbReference type="ChEBI" id="CHEBI:18420"/>
    </cofactor>
    <text evidence="16">Binds 2 magnesium ions per subunit.</text>
</comment>
<dbReference type="InterPro" id="IPR053848">
    <property type="entry name" value="IMS_HHH_1"/>
</dbReference>
<feature type="domain" description="UmuC" evidence="17">
    <location>
        <begin position="6"/>
        <end position="186"/>
    </location>
</feature>
<dbReference type="SUPFAM" id="SSF56672">
    <property type="entry name" value="DNA/RNA polymerases"/>
    <property type="match status" value="1"/>
</dbReference>
<dbReference type="GO" id="GO:0009432">
    <property type="term" value="P:SOS response"/>
    <property type="evidence" value="ECO:0007669"/>
    <property type="project" value="UniProtKB-ARBA"/>
</dbReference>
<keyword evidence="8 16" id="KW-0235">DNA replication</keyword>
<evidence type="ECO:0000313" key="18">
    <source>
        <dbReference type="EMBL" id="ALO49171.1"/>
    </source>
</evidence>
<dbReference type="Pfam" id="PF00817">
    <property type="entry name" value="IMS"/>
    <property type="match status" value="1"/>
</dbReference>
<evidence type="ECO:0000256" key="7">
    <source>
        <dbReference type="ARBA" id="ARBA00022695"/>
    </source>
</evidence>
<dbReference type="GO" id="GO:0003887">
    <property type="term" value="F:DNA-directed DNA polymerase activity"/>
    <property type="evidence" value="ECO:0007669"/>
    <property type="project" value="UniProtKB-UniRule"/>
</dbReference>
<keyword evidence="5 16" id="KW-0963">Cytoplasm</keyword>
<organism evidence="18 19">
    <name type="scientific">Hoylesella enoeca</name>
    <dbReference type="NCBI Taxonomy" id="76123"/>
    <lineage>
        <taxon>Bacteria</taxon>
        <taxon>Pseudomonadati</taxon>
        <taxon>Bacteroidota</taxon>
        <taxon>Bacteroidia</taxon>
        <taxon>Bacteroidales</taxon>
        <taxon>Prevotellaceae</taxon>
        <taxon>Hoylesella</taxon>
    </lineage>
</organism>
<dbReference type="Gene3D" id="3.30.70.270">
    <property type="match status" value="1"/>
</dbReference>
<comment type="function">
    <text evidence="16">Poorly processive, error-prone DNA polymerase involved in untargeted mutagenesis. Copies undamaged DNA at stalled replication forks, which arise in vivo from mismatched or misaligned primer ends. These misaligned primers can be extended by PolIV. Exhibits no 3'-5' exonuclease (proofreading) activity. May be involved in translesional synthesis, in conjunction with the beta clamp from PolIII.</text>
</comment>
<dbReference type="STRING" id="76123.AS203_08795"/>
<evidence type="ECO:0000256" key="10">
    <source>
        <dbReference type="ARBA" id="ARBA00022763"/>
    </source>
</evidence>
<dbReference type="FunFam" id="1.10.150.20:FF:000019">
    <property type="entry name" value="DNA polymerase IV"/>
    <property type="match status" value="1"/>
</dbReference>
<dbReference type="CDD" id="cd03586">
    <property type="entry name" value="PolY_Pol_IV_kappa"/>
    <property type="match status" value="1"/>
</dbReference>
<evidence type="ECO:0000256" key="3">
    <source>
        <dbReference type="ARBA" id="ARBA00011245"/>
    </source>
</evidence>
<comment type="subcellular location">
    <subcellularLocation>
        <location evidence="1 16">Cytoplasm</location>
    </subcellularLocation>
</comment>
<dbReference type="Pfam" id="PF21999">
    <property type="entry name" value="IMS_HHH_1"/>
    <property type="match status" value="1"/>
</dbReference>
<comment type="subunit">
    <text evidence="3 16">Monomer.</text>
</comment>
<dbReference type="OrthoDB" id="9808813at2"/>
<keyword evidence="11 16" id="KW-0460">Magnesium</keyword>
<proteinExistence type="inferred from homology"/>
<keyword evidence="7 16" id="KW-0548">Nucleotidyltransferase</keyword>
<evidence type="ECO:0000256" key="1">
    <source>
        <dbReference type="ARBA" id="ARBA00004496"/>
    </source>
</evidence>
<reference evidence="19" key="1">
    <citation type="submission" date="2015-11" db="EMBL/GenBank/DDBJ databases">
        <authorList>
            <person name="Holder M.E."/>
            <person name="Ajami N.J."/>
            <person name="Petrosino J.F."/>
        </authorList>
    </citation>
    <scope>NUCLEOTIDE SEQUENCE [LARGE SCALE GENOMIC DNA]</scope>
    <source>
        <strain evidence="19">F0113</strain>
    </source>
</reference>
<evidence type="ECO:0000256" key="16">
    <source>
        <dbReference type="HAMAP-Rule" id="MF_01113"/>
    </source>
</evidence>
<evidence type="ECO:0000256" key="12">
    <source>
        <dbReference type="ARBA" id="ARBA00022932"/>
    </source>
</evidence>
<dbReference type="KEGG" id="peo:AS203_08795"/>
<comment type="catalytic activity">
    <reaction evidence="15 16">
        <text>DNA(n) + a 2'-deoxyribonucleoside 5'-triphosphate = DNA(n+1) + diphosphate</text>
        <dbReference type="Rhea" id="RHEA:22508"/>
        <dbReference type="Rhea" id="RHEA-COMP:17339"/>
        <dbReference type="Rhea" id="RHEA-COMP:17340"/>
        <dbReference type="ChEBI" id="CHEBI:33019"/>
        <dbReference type="ChEBI" id="CHEBI:61560"/>
        <dbReference type="ChEBI" id="CHEBI:173112"/>
        <dbReference type="EC" id="2.7.7.7"/>
    </reaction>
</comment>
<dbReference type="InterPro" id="IPR043128">
    <property type="entry name" value="Rev_trsase/Diguanyl_cyclase"/>
</dbReference>
<dbReference type="RefSeq" id="WP_060544384.1">
    <property type="nucleotide sequence ID" value="NZ_CP013195.1"/>
</dbReference>
<dbReference type="InterPro" id="IPR036775">
    <property type="entry name" value="DNA_pol_Y-fam_lit_finger_sf"/>
</dbReference>